<keyword evidence="1" id="KW-0472">Membrane</keyword>
<dbReference type="EMBL" id="JANFXK010000001">
    <property type="protein sequence ID" value="MCQ4635534.1"/>
    <property type="molecule type" value="Genomic_DNA"/>
</dbReference>
<dbReference type="InterPro" id="IPR000462">
    <property type="entry name" value="CDP-OH_P_trans"/>
</dbReference>
<gene>
    <name evidence="2" type="ORF">NE619_02230</name>
</gene>
<comment type="caution">
    <text evidence="2">The sequence shown here is derived from an EMBL/GenBank/DDBJ whole genome shotgun (WGS) entry which is preliminary data.</text>
</comment>
<keyword evidence="1" id="KW-1133">Transmembrane helix</keyword>
<evidence type="ECO:0000313" key="3">
    <source>
        <dbReference type="Proteomes" id="UP001524502"/>
    </source>
</evidence>
<dbReference type="Pfam" id="PF01066">
    <property type="entry name" value="CDP-OH_P_transf"/>
    <property type="match status" value="1"/>
</dbReference>
<feature type="transmembrane region" description="Helical" evidence="1">
    <location>
        <begin position="161"/>
        <end position="180"/>
    </location>
</feature>
<accession>A0ABT1RK20</accession>
<evidence type="ECO:0000256" key="1">
    <source>
        <dbReference type="SAM" id="Phobius"/>
    </source>
</evidence>
<proteinExistence type="predicted"/>
<sequence length="210" mass="23574">MKLIGYYNYTVILTDLSLISSVFGIYMAMKGHVAGAVYCLMVSGFCDMFDGKVARTKKRCEAEQKFGIQLDSLSDLVCFGVLPTVIGYSIGMTNRFYVFVFFIYVMAALTRLAYFNVMEEERQSRTPERRKEYVGLPVTSVALIIPLVYILGRFVEIEFHKIYGVALLVIAFAFLLNFRIKKPGKAAAVVMILIGIAEIVCMLIGFHYGG</sequence>
<feature type="transmembrane region" description="Helical" evidence="1">
    <location>
        <begin position="70"/>
        <end position="90"/>
    </location>
</feature>
<feature type="transmembrane region" description="Helical" evidence="1">
    <location>
        <begin position="32"/>
        <end position="49"/>
    </location>
</feature>
<name>A0ABT1RK20_9FIRM</name>
<dbReference type="RefSeq" id="WP_256130716.1">
    <property type="nucleotide sequence ID" value="NZ_JANFXK010000001.1"/>
</dbReference>
<evidence type="ECO:0000313" key="2">
    <source>
        <dbReference type="EMBL" id="MCQ4635534.1"/>
    </source>
</evidence>
<feature type="transmembrane region" description="Helical" evidence="1">
    <location>
        <begin position="187"/>
        <end position="208"/>
    </location>
</feature>
<dbReference type="Gene3D" id="1.20.120.1760">
    <property type="match status" value="1"/>
</dbReference>
<feature type="transmembrane region" description="Helical" evidence="1">
    <location>
        <begin position="96"/>
        <end position="114"/>
    </location>
</feature>
<organism evidence="2 3">
    <name type="scientific">Anaerovorax odorimutans</name>
    <dbReference type="NCBI Taxonomy" id="109327"/>
    <lineage>
        <taxon>Bacteria</taxon>
        <taxon>Bacillati</taxon>
        <taxon>Bacillota</taxon>
        <taxon>Clostridia</taxon>
        <taxon>Peptostreptococcales</taxon>
        <taxon>Anaerovoracaceae</taxon>
        <taxon>Anaerovorax</taxon>
    </lineage>
</organism>
<dbReference type="Proteomes" id="UP001524502">
    <property type="component" value="Unassembled WGS sequence"/>
</dbReference>
<feature type="transmembrane region" description="Helical" evidence="1">
    <location>
        <begin position="7"/>
        <end position="26"/>
    </location>
</feature>
<dbReference type="InterPro" id="IPR043130">
    <property type="entry name" value="CDP-OH_PTrfase_TM_dom"/>
</dbReference>
<feature type="transmembrane region" description="Helical" evidence="1">
    <location>
        <begin position="134"/>
        <end position="155"/>
    </location>
</feature>
<keyword evidence="3" id="KW-1185">Reference proteome</keyword>
<reference evidence="2 3" key="1">
    <citation type="submission" date="2022-06" db="EMBL/GenBank/DDBJ databases">
        <title>Isolation of gut microbiota from human fecal samples.</title>
        <authorList>
            <person name="Pamer E.G."/>
            <person name="Barat B."/>
            <person name="Waligurski E."/>
            <person name="Medina S."/>
            <person name="Paddock L."/>
            <person name="Mostad J."/>
        </authorList>
    </citation>
    <scope>NUCLEOTIDE SEQUENCE [LARGE SCALE GENOMIC DNA]</scope>
    <source>
        <strain evidence="2 3">SL.3.17</strain>
    </source>
</reference>
<protein>
    <submittedName>
        <fullName evidence="2">CDP-alcohol phosphatidyltransferase family protein</fullName>
    </submittedName>
</protein>
<keyword evidence="1" id="KW-0812">Transmembrane</keyword>